<evidence type="ECO:0000256" key="3">
    <source>
        <dbReference type="ARBA" id="ARBA00022801"/>
    </source>
</evidence>
<gene>
    <name evidence="6" type="primary">sph</name>
    <name evidence="6" type="ORF">KYY02_29965</name>
</gene>
<name>A0ABV4J747_9ACTN</name>
<dbReference type="SUPFAM" id="SSF56219">
    <property type="entry name" value="DNase I-like"/>
    <property type="match status" value="1"/>
</dbReference>
<dbReference type="PANTHER" id="PTHR16320:SF23">
    <property type="entry name" value="SPHINGOMYELINASE C 1"/>
    <property type="match status" value="1"/>
</dbReference>
<proteinExistence type="inferred from homology"/>
<evidence type="ECO:0000259" key="5">
    <source>
        <dbReference type="Pfam" id="PF03372"/>
    </source>
</evidence>
<organism evidence="6 7">
    <name type="scientific">Streptomyces pimonensis</name>
    <dbReference type="NCBI Taxonomy" id="2860288"/>
    <lineage>
        <taxon>Bacteria</taxon>
        <taxon>Bacillati</taxon>
        <taxon>Actinomycetota</taxon>
        <taxon>Actinomycetes</taxon>
        <taxon>Kitasatosporales</taxon>
        <taxon>Streptomycetaceae</taxon>
        <taxon>Streptomyces</taxon>
    </lineage>
</organism>
<dbReference type="Gene3D" id="3.60.10.10">
    <property type="entry name" value="Endonuclease/exonuclease/phosphatase"/>
    <property type="match status" value="1"/>
</dbReference>
<dbReference type="NCBIfam" id="TIGR03395">
    <property type="entry name" value="sphingomy"/>
    <property type="match status" value="1"/>
</dbReference>
<dbReference type="InterPro" id="IPR038772">
    <property type="entry name" value="Sph/SMPD2-like"/>
</dbReference>
<evidence type="ECO:0000313" key="7">
    <source>
        <dbReference type="Proteomes" id="UP001567537"/>
    </source>
</evidence>
<dbReference type="CDD" id="cd09078">
    <property type="entry name" value="nSMase"/>
    <property type="match status" value="1"/>
</dbReference>
<dbReference type="PANTHER" id="PTHR16320">
    <property type="entry name" value="SPHINGOMYELINASE FAMILY MEMBER"/>
    <property type="match status" value="1"/>
</dbReference>
<dbReference type="Pfam" id="PF03372">
    <property type="entry name" value="Exo_endo_phos"/>
    <property type="match status" value="1"/>
</dbReference>
<feature type="domain" description="Endonuclease/exonuclease/phosphatase" evidence="5">
    <location>
        <begin position="73"/>
        <end position="312"/>
    </location>
</feature>
<comment type="similarity">
    <text evidence="1">Belongs to the neutral sphingomyelinase family.</text>
</comment>
<dbReference type="EMBL" id="JAHWZY010000050">
    <property type="protein sequence ID" value="MEZ3182731.1"/>
    <property type="molecule type" value="Genomic_DNA"/>
</dbReference>
<sequence length="318" mass="34500">MQFRTAAVITAVLALAGAPAVASAAPPQPATSASAPALRVLTTNTMLLPSFITDGWAQDRRGELIGSAPYLSGNDVVVFQELFDNSASEILLDRLEGHPHRTPVVGRSKSGWDETRGAYSSLAPEDGGVAIASRWPITRRIQYIFEDECGTDALSQKGFAYARLDVDGRPVHVVGTHLQADDALCGGGQAARVRASQLSEMRSFVDELRLPVEEPVLFVGDLNVDRHSDEYPAMLQTLDAASPEYGGHPYTFDPATNDVARARSGESPSQWLDYVLYDNRHARPDSWHNTGQEVSSPAWEVGGDTYTRYSDHYPVLGS</sequence>
<comment type="caution">
    <text evidence="6">The sequence shown here is derived from an EMBL/GenBank/DDBJ whole genome shotgun (WGS) entry which is preliminary data.</text>
</comment>
<evidence type="ECO:0000256" key="1">
    <source>
        <dbReference type="ARBA" id="ARBA00006335"/>
    </source>
</evidence>
<reference evidence="6 7" key="1">
    <citation type="journal article" date="2021" name="Res Sq">
        <title>Streptomyces Pimoensis sp. nov., Isolated From the Taklimakan Desert in Xinjiang, China.</title>
        <authorList>
            <person name="Zhang P."/>
            <person name="Luo X."/>
            <person name="Luo X."/>
            <person name="Liu Z."/>
            <person name="Xia Z."/>
            <person name="Wan C."/>
            <person name="zhang L."/>
        </authorList>
    </citation>
    <scope>NUCLEOTIDE SEQUENCE [LARGE SCALE GENOMIC DNA]</scope>
    <source>
        <strain evidence="6 7">TRM75549</strain>
    </source>
</reference>
<evidence type="ECO:0000256" key="2">
    <source>
        <dbReference type="ARBA" id="ARBA00022729"/>
    </source>
</evidence>
<dbReference type="GO" id="GO:0004767">
    <property type="term" value="F:sphingomyelin phosphodiesterase activity"/>
    <property type="evidence" value="ECO:0007669"/>
    <property type="project" value="UniProtKB-EC"/>
</dbReference>
<dbReference type="InterPro" id="IPR005135">
    <property type="entry name" value="Endo/exonuclease/phosphatase"/>
</dbReference>
<feature type="chain" id="PRO_5046397228" evidence="4">
    <location>
        <begin position="25"/>
        <end position="318"/>
    </location>
</feature>
<accession>A0ABV4J747</accession>
<dbReference type="Proteomes" id="UP001567537">
    <property type="component" value="Unassembled WGS sequence"/>
</dbReference>
<dbReference type="InterPro" id="IPR017766">
    <property type="entry name" value="Sphingomyelinase/PLipase_C"/>
</dbReference>
<keyword evidence="3 6" id="KW-0378">Hydrolase</keyword>
<evidence type="ECO:0000256" key="4">
    <source>
        <dbReference type="SAM" id="SignalP"/>
    </source>
</evidence>
<evidence type="ECO:0000313" key="6">
    <source>
        <dbReference type="EMBL" id="MEZ3182731.1"/>
    </source>
</evidence>
<dbReference type="EC" id="3.1.4.12" evidence="6"/>
<protein>
    <submittedName>
        <fullName evidence="6">Sphingomyelin phosphodiesterase</fullName>
        <ecNumber evidence="6">3.1.4.12</ecNumber>
    </submittedName>
</protein>
<dbReference type="RefSeq" id="WP_371243694.1">
    <property type="nucleotide sequence ID" value="NZ_JAHWZY010000050.1"/>
</dbReference>
<feature type="signal peptide" evidence="4">
    <location>
        <begin position="1"/>
        <end position="24"/>
    </location>
</feature>
<keyword evidence="2 4" id="KW-0732">Signal</keyword>
<keyword evidence="7" id="KW-1185">Reference proteome</keyword>
<dbReference type="InterPro" id="IPR036691">
    <property type="entry name" value="Endo/exonu/phosph_ase_sf"/>
</dbReference>